<name>A0AAW5E5B0_9BACI</name>
<sequence>MDIKAGDPRDLLKTIIDEYKITPYSMSLISGIDEVKVLEYVNYDTDLCFLPVEKLLDFTDLILFLSVGMKDVTPDERVSSIIEHLNVSYNISFETLSIYANIEEKELRQFIDDYDSLSFEKRYRLGLVVLFLHFVLTKK</sequence>
<evidence type="ECO:0000313" key="1">
    <source>
        <dbReference type="EMBL" id="MCH1626729.1"/>
    </source>
</evidence>
<reference evidence="1" key="1">
    <citation type="submission" date="2022-02" db="EMBL/GenBank/DDBJ databases">
        <title>Fredinandcohnia quinoae sp. nov. isolated from Chenopodium quinoa seeds.</title>
        <authorList>
            <person name="Saati-Santamaria Z."/>
            <person name="Flores-Felix J.D."/>
            <person name="Igual J.M."/>
            <person name="Velazquez E."/>
            <person name="Garcia-Fraile P."/>
            <person name="Martinez-Molina E."/>
        </authorList>
    </citation>
    <scope>NUCLEOTIDE SEQUENCE</scope>
    <source>
        <strain evidence="1">SECRCQ15</strain>
    </source>
</reference>
<dbReference type="RefSeq" id="WP_240256647.1">
    <property type="nucleotide sequence ID" value="NZ_JAKTTI010000026.1"/>
</dbReference>
<accession>A0AAW5E5B0</accession>
<keyword evidence="2" id="KW-1185">Reference proteome</keyword>
<dbReference type="Proteomes" id="UP001431131">
    <property type="component" value="Unassembled WGS sequence"/>
</dbReference>
<dbReference type="InterPro" id="IPR046930">
    <property type="entry name" value="HTH_60"/>
</dbReference>
<dbReference type="AlphaFoldDB" id="A0AAW5E5B0"/>
<comment type="caution">
    <text evidence="1">The sequence shown here is derived from an EMBL/GenBank/DDBJ whole genome shotgun (WGS) entry which is preliminary data.</text>
</comment>
<gene>
    <name evidence="1" type="ORF">MJG50_15430</name>
</gene>
<protein>
    <submittedName>
        <fullName evidence="1">Uncharacterized protein</fullName>
    </submittedName>
</protein>
<dbReference type="EMBL" id="JAKTTI010000026">
    <property type="protein sequence ID" value="MCH1626729.1"/>
    <property type="molecule type" value="Genomic_DNA"/>
</dbReference>
<evidence type="ECO:0000313" key="2">
    <source>
        <dbReference type="Proteomes" id="UP001431131"/>
    </source>
</evidence>
<dbReference type="Pfam" id="PF20317">
    <property type="entry name" value="HTH_60"/>
    <property type="match status" value="1"/>
</dbReference>
<proteinExistence type="predicted"/>
<organism evidence="1 2">
    <name type="scientific">Fredinandcohnia quinoae</name>
    <dbReference type="NCBI Taxonomy" id="2918902"/>
    <lineage>
        <taxon>Bacteria</taxon>
        <taxon>Bacillati</taxon>
        <taxon>Bacillota</taxon>
        <taxon>Bacilli</taxon>
        <taxon>Bacillales</taxon>
        <taxon>Bacillaceae</taxon>
        <taxon>Fredinandcohnia</taxon>
    </lineage>
</organism>